<dbReference type="OrthoDB" id="12636at10239"/>
<evidence type="ECO:0000313" key="2">
    <source>
        <dbReference type="Proteomes" id="UP000008530"/>
    </source>
</evidence>
<proteinExistence type="predicted"/>
<organism evidence="1 2">
    <name type="scientific">Salmonella phage PVPSE1</name>
    <dbReference type="NCBI Taxonomy" id="889338"/>
    <lineage>
        <taxon>Viruses</taxon>
        <taxon>Duplodnaviria</taxon>
        <taxon>Heunggongvirae</taxon>
        <taxon>Uroviricota</taxon>
        <taxon>Caudoviricetes</taxon>
        <taxon>Vequintavirinae</taxon>
        <taxon>Seunavirus</taxon>
        <taxon>Seunavirus PVPSE1</taxon>
    </lineage>
</organism>
<keyword evidence="2" id="KW-1185">Reference proteome</keyword>
<dbReference type="RefSeq" id="YP_004893988.1">
    <property type="nucleotide sequence ID" value="NC_016071.1"/>
</dbReference>
<dbReference type="Proteomes" id="UP000008530">
    <property type="component" value="Segment"/>
</dbReference>
<dbReference type="EMBL" id="GU070616">
    <property type="protein sequence ID" value="ADP02577.1"/>
    <property type="molecule type" value="Genomic_DNA"/>
</dbReference>
<evidence type="ECO:0000313" key="1">
    <source>
        <dbReference type="EMBL" id="ADP02577.1"/>
    </source>
</evidence>
<reference evidence="1 2" key="1">
    <citation type="journal article" date="2011" name="J. Virol.">
        <title>Genomic and proteomic characterization of the broad host range Salmonella phage PVP-SE1 - The creation of a new phage genus.</title>
        <authorList>
            <person name="Santos S.B."/>
            <person name="Kropinski A.M."/>
            <person name="Ceyssens P.J."/>
            <person name="Ackermann H.W."/>
            <person name="Villegas A."/>
            <person name="Lavigne R."/>
            <person name="Krylov V.N."/>
            <person name="Carvalho C.M."/>
            <person name="Ferreira E.C."/>
            <person name="Azeredo J."/>
        </authorList>
    </citation>
    <scope>NUCLEOTIDE SEQUENCE [LARGE SCALE GENOMIC DNA]</scope>
    <source>
        <strain evidence="1">PVP-SE1</strain>
    </source>
</reference>
<name>G3BM47_9CAUD</name>
<sequence>MKYEITPEDMKGRGLDSARYTLTKRENLQLFSICFIHPDDPDFQSDPVEFWASGWDTAYSELMDNVTTFESFGLSSFSETDRPLECEQVRAWINHYNTLDHLVFIFGETKEEMIRKALDFNDHCAYVLRKMCEMVDALRKAESFDGGSVYSQSMHRYR</sequence>
<dbReference type="KEGG" id="vg:11258162"/>
<dbReference type="GeneID" id="11258162"/>
<gene>
    <name evidence="1" type="primary">181</name>
</gene>
<accession>G3BM47</accession>
<protein>
    <submittedName>
        <fullName evidence="1">Uncharacterized protein 181</fullName>
    </submittedName>
</protein>